<protein>
    <submittedName>
        <fullName evidence="1">Uncharacterized protein</fullName>
    </submittedName>
</protein>
<accession>A0A8J2K3C4</accession>
<name>A0A8J2K3C4_9HEXA</name>
<organism evidence="1 2">
    <name type="scientific">Allacma fusca</name>
    <dbReference type="NCBI Taxonomy" id="39272"/>
    <lineage>
        <taxon>Eukaryota</taxon>
        <taxon>Metazoa</taxon>
        <taxon>Ecdysozoa</taxon>
        <taxon>Arthropoda</taxon>
        <taxon>Hexapoda</taxon>
        <taxon>Collembola</taxon>
        <taxon>Symphypleona</taxon>
        <taxon>Sminthuridae</taxon>
        <taxon>Allacma</taxon>
    </lineage>
</organism>
<dbReference type="AlphaFoldDB" id="A0A8J2K3C4"/>
<proteinExistence type="predicted"/>
<sequence>MNPCSWKLKLLGNPDAAFVIIMGFMKQLSKTRDPTVVFLPINACQEKIEASYYPKIPAYANCDISMDSDDPNYNIASPSFPHGGYFKDEDFLAGILEAGNLEKYVRKLSMLHFVSATSHNCAYSSVIVDFNGSAISMAINPIGCDYE</sequence>
<reference evidence="1" key="1">
    <citation type="submission" date="2021-06" db="EMBL/GenBank/DDBJ databases">
        <authorList>
            <person name="Hodson N. C."/>
            <person name="Mongue J. A."/>
            <person name="Jaron S. K."/>
        </authorList>
    </citation>
    <scope>NUCLEOTIDE SEQUENCE</scope>
</reference>
<dbReference type="EMBL" id="CAJVCH010174014">
    <property type="protein sequence ID" value="CAG7729144.1"/>
    <property type="molecule type" value="Genomic_DNA"/>
</dbReference>
<dbReference type="Proteomes" id="UP000708208">
    <property type="component" value="Unassembled WGS sequence"/>
</dbReference>
<evidence type="ECO:0000313" key="2">
    <source>
        <dbReference type="Proteomes" id="UP000708208"/>
    </source>
</evidence>
<evidence type="ECO:0000313" key="1">
    <source>
        <dbReference type="EMBL" id="CAG7729144.1"/>
    </source>
</evidence>
<gene>
    <name evidence="1" type="ORF">AFUS01_LOCUS17881</name>
</gene>
<comment type="caution">
    <text evidence="1">The sequence shown here is derived from an EMBL/GenBank/DDBJ whole genome shotgun (WGS) entry which is preliminary data.</text>
</comment>
<keyword evidence="2" id="KW-1185">Reference proteome</keyword>